<reference evidence="4 5" key="1">
    <citation type="submission" date="2019-12" db="EMBL/GenBank/DDBJ databases">
        <title>Genomic-based taxomic classification of the family Erythrobacteraceae.</title>
        <authorList>
            <person name="Xu L."/>
        </authorList>
    </citation>
    <scope>NUCLEOTIDE SEQUENCE [LARGE SCALE GENOMIC DNA]</scope>
    <source>
        <strain evidence="4 5">MCCC 1K01500</strain>
    </source>
</reference>
<dbReference type="RefSeq" id="WP_159793111.1">
    <property type="nucleotide sequence ID" value="NZ_WTYM01000032.1"/>
</dbReference>
<dbReference type="InterPro" id="IPR051924">
    <property type="entry name" value="GST_Kappa/NadH"/>
</dbReference>
<proteinExistence type="inferred from homology"/>
<feature type="active site" description="Nucleophile" evidence="2">
    <location>
        <position position="10"/>
    </location>
</feature>
<evidence type="ECO:0000256" key="2">
    <source>
        <dbReference type="PIRSR" id="PIRSR006386-1"/>
    </source>
</evidence>
<keyword evidence="1 4" id="KW-0413">Isomerase</keyword>
<sequence>MIDFWFAIGSTYTYLSVMRIDELAAGVEVRWRPFDIRHVLIAHDNIPYAGKVEKSAYMWRDLQRWSDAYGLSPRFPAPYPLADSPQANRIAALAAEEGWVEPYVRATYRRWFEDGQCAGEEPNLSASIAEAGQDPARVLAEANSPDGHARLLAVTKRAMALGVFGAPTFAVGGELFWGNDRLEDAIAWAKSGGLASRG</sequence>
<organism evidence="4 5">
    <name type="scientific">Croceibacterium salegens</name>
    <dbReference type="NCBI Taxonomy" id="1737568"/>
    <lineage>
        <taxon>Bacteria</taxon>
        <taxon>Pseudomonadati</taxon>
        <taxon>Pseudomonadota</taxon>
        <taxon>Alphaproteobacteria</taxon>
        <taxon>Sphingomonadales</taxon>
        <taxon>Erythrobacteraceae</taxon>
        <taxon>Croceibacterium</taxon>
    </lineage>
</organism>
<evidence type="ECO:0000259" key="3">
    <source>
        <dbReference type="Pfam" id="PF01323"/>
    </source>
</evidence>
<evidence type="ECO:0000256" key="1">
    <source>
        <dbReference type="PIRNR" id="PIRNR006386"/>
    </source>
</evidence>
<comment type="catalytic activity">
    <reaction evidence="1">
        <text>2-hydroxychromene-2-carboxylate = (3E)-4-(2-hydroxyphenyl)-2-oxobut-3-enoate</text>
        <dbReference type="Rhea" id="RHEA:27401"/>
        <dbReference type="ChEBI" id="CHEBI:59350"/>
        <dbReference type="ChEBI" id="CHEBI:59353"/>
        <dbReference type="EC" id="5.99.1.4"/>
    </reaction>
</comment>
<dbReference type="InterPro" id="IPR044087">
    <property type="entry name" value="NahD-like"/>
</dbReference>
<dbReference type="PANTHER" id="PTHR42943">
    <property type="entry name" value="GLUTATHIONE S-TRANSFERASE KAPPA"/>
    <property type="match status" value="1"/>
</dbReference>
<gene>
    <name evidence="4" type="ORF">GRI89_05715</name>
</gene>
<dbReference type="EC" id="5.99.1.4" evidence="1"/>
<dbReference type="GO" id="GO:0004364">
    <property type="term" value="F:glutathione transferase activity"/>
    <property type="evidence" value="ECO:0007669"/>
    <property type="project" value="TreeGrafter"/>
</dbReference>
<protein>
    <recommendedName>
        <fullName evidence="1">2-hydroxychromene-2-carboxylate isomerase</fullName>
        <ecNumber evidence="1">5.99.1.4</ecNumber>
    </recommendedName>
</protein>
<comment type="caution">
    <text evidence="4">The sequence shown here is derived from an EMBL/GenBank/DDBJ whole genome shotgun (WGS) entry which is preliminary data.</text>
</comment>
<dbReference type="CDD" id="cd03022">
    <property type="entry name" value="DsbA_HCCA_Iso"/>
    <property type="match status" value="1"/>
</dbReference>
<name>A0A6I4SSV7_9SPHN</name>
<dbReference type="PANTHER" id="PTHR42943:SF2">
    <property type="entry name" value="GLUTATHIONE S-TRANSFERASE KAPPA 1"/>
    <property type="match status" value="1"/>
</dbReference>
<dbReference type="GO" id="GO:0006749">
    <property type="term" value="P:glutathione metabolic process"/>
    <property type="evidence" value="ECO:0007669"/>
    <property type="project" value="TreeGrafter"/>
</dbReference>
<dbReference type="Proteomes" id="UP000433652">
    <property type="component" value="Unassembled WGS sequence"/>
</dbReference>
<dbReference type="PIRSF" id="PIRSF006386">
    <property type="entry name" value="HCCAis_GSTk"/>
    <property type="match status" value="1"/>
</dbReference>
<dbReference type="GO" id="GO:1901170">
    <property type="term" value="P:naphthalene catabolic process"/>
    <property type="evidence" value="ECO:0007669"/>
    <property type="project" value="InterPro"/>
</dbReference>
<dbReference type="Gene3D" id="3.40.30.10">
    <property type="entry name" value="Glutaredoxin"/>
    <property type="match status" value="1"/>
</dbReference>
<comment type="similarity">
    <text evidence="1">Belongs to the GST superfamily. NadH family.</text>
</comment>
<dbReference type="InterPro" id="IPR036249">
    <property type="entry name" value="Thioredoxin-like_sf"/>
</dbReference>
<dbReference type="OrthoDB" id="5244108at2"/>
<dbReference type="AlphaFoldDB" id="A0A6I4SSV7"/>
<dbReference type="InterPro" id="IPR001853">
    <property type="entry name" value="DSBA-like_thioredoxin_dom"/>
</dbReference>
<accession>A0A6I4SSV7</accession>
<dbReference type="Pfam" id="PF01323">
    <property type="entry name" value="DSBA"/>
    <property type="match status" value="1"/>
</dbReference>
<dbReference type="InterPro" id="IPR014440">
    <property type="entry name" value="HCCAis_GSTk"/>
</dbReference>
<dbReference type="EMBL" id="WTYM01000032">
    <property type="protein sequence ID" value="MXO59034.1"/>
    <property type="molecule type" value="Genomic_DNA"/>
</dbReference>
<evidence type="ECO:0000313" key="4">
    <source>
        <dbReference type="EMBL" id="MXO59034.1"/>
    </source>
</evidence>
<evidence type="ECO:0000313" key="5">
    <source>
        <dbReference type="Proteomes" id="UP000433652"/>
    </source>
</evidence>
<keyword evidence="5" id="KW-1185">Reference proteome</keyword>
<feature type="domain" description="DSBA-like thioredoxin" evidence="3">
    <location>
        <begin position="2"/>
        <end position="183"/>
    </location>
</feature>
<dbReference type="GO" id="GO:0004602">
    <property type="term" value="F:glutathione peroxidase activity"/>
    <property type="evidence" value="ECO:0007669"/>
    <property type="project" value="TreeGrafter"/>
</dbReference>
<dbReference type="GO" id="GO:0018845">
    <property type="term" value="F:2-hydroxychromene-2-carboxylate isomerase activity"/>
    <property type="evidence" value="ECO:0007669"/>
    <property type="project" value="UniProtKB-UniRule"/>
</dbReference>
<dbReference type="SUPFAM" id="SSF52833">
    <property type="entry name" value="Thioredoxin-like"/>
    <property type="match status" value="1"/>
</dbReference>